<dbReference type="EMBL" id="PVWK01000055">
    <property type="protein sequence ID" value="PSB30153.1"/>
    <property type="molecule type" value="Genomic_DNA"/>
</dbReference>
<keyword evidence="1" id="KW-0472">Membrane</keyword>
<feature type="transmembrane region" description="Helical" evidence="1">
    <location>
        <begin position="57"/>
        <end position="84"/>
    </location>
</feature>
<sequence length="125" mass="13418">MDTPSTAPKLYVDDNLARQKSLDIAIELVKQQVTLASVLVGLGLTFANNFRNTPTEIILKISLICLIFSFVAGVLAISIISSVVAKNKKGSEVTQHKTVRPLGIFQGIMFVSGVVAMALSVIFVI</sequence>
<feature type="transmembrane region" description="Helical" evidence="1">
    <location>
        <begin position="32"/>
        <end position="50"/>
    </location>
</feature>
<protein>
    <recommendedName>
        <fullName evidence="4">DUF202 domain-containing protein</fullName>
    </recommendedName>
</protein>
<reference evidence="3" key="1">
    <citation type="submission" date="2018-02" db="EMBL/GenBank/DDBJ databases">
        <authorList>
            <person name="Moore K."/>
            <person name="Momper L."/>
        </authorList>
    </citation>
    <scope>NUCLEOTIDE SEQUENCE [LARGE SCALE GENOMIC DNA]</scope>
    <source>
        <strain evidence="3">ULC18</strain>
    </source>
</reference>
<proteinExistence type="predicted"/>
<evidence type="ECO:0008006" key="4">
    <source>
        <dbReference type="Google" id="ProtNLM"/>
    </source>
</evidence>
<gene>
    <name evidence="2" type="ORF">C7B82_09355</name>
</gene>
<evidence type="ECO:0000313" key="2">
    <source>
        <dbReference type="EMBL" id="PSB30153.1"/>
    </source>
</evidence>
<accession>A0A2T1EBT2</accession>
<reference evidence="2 3" key="2">
    <citation type="submission" date="2018-03" db="EMBL/GenBank/DDBJ databases">
        <title>The ancient ancestry and fast evolution of plastids.</title>
        <authorList>
            <person name="Moore K.R."/>
            <person name="Magnabosco C."/>
            <person name="Momper L."/>
            <person name="Gold D.A."/>
            <person name="Bosak T."/>
            <person name="Fournier G.P."/>
        </authorList>
    </citation>
    <scope>NUCLEOTIDE SEQUENCE [LARGE SCALE GENOMIC DNA]</scope>
    <source>
        <strain evidence="2 3">ULC18</strain>
    </source>
</reference>
<organism evidence="2 3">
    <name type="scientific">Stenomitos frigidus ULC18</name>
    <dbReference type="NCBI Taxonomy" id="2107698"/>
    <lineage>
        <taxon>Bacteria</taxon>
        <taxon>Bacillati</taxon>
        <taxon>Cyanobacteriota</taxon>
        <taxon>Cyanophyceae</taxon>
        <taxon>Leptolyngbyales</taxon>
        <taxon>Leptolyngbyaceae</taxon>
        <taxon>Stenomitos</taxon>
    </lineage>
</organism>
<name>A0A2T1EBT2_9CYAN</name>
<keyword evidence="3" id="KW-1185">Reference proteome</keyword>
<evidence type="ECO:0000313" key="3">
    <source>
        <dbReference type="Proteomes" id="UP000239576"/>
    </source>
</evidence>
<dbReference type="AlphaFoldDB" id="A0A2T1EBT2"/>
<comment type="caution">
    <text evidence="2">The sequence shown here is derived from an EMBL/GenBank/DDBJ whole genome shotgun (WGS) entry which is preliminary data.</text>
</comment>
<evidence type="ECO:0000256" key="1">
    <source>
        <dbReference type="SAM" id="Phobius"/>
    </source>
</evidence>
<keyword evidence="1" id="KW-1133">Transmembrane helix</keyword>
<dbReference type="Proteomes" id="UP000239576">
    <property type="component" value="Unassembled WGS sequence"/>
</dbReference>
<dbReference type="RefSeq" id="WP_106256038.1">
    <property type="nucleotide sequence ID" value="NZ_CAWNSW010000027.1"/>
</dbReference>
<keyword evidence="1" id="KW-0812">Transmembrane</keyword>
<feature type="transmembrane region" description="Helical" evidence="1">
    <location>
        <begin position="104"/>
        <end position="124"/>
    </location>
</feature>